<evidence type="ECO:0000256" key="6">
    <source>
        <dbReference type="ARBA" id="ARBA00023242"/>
    </source>
</evidence>
<dbReference type="Pfam" id="PF14713">
    <property type="entry name" value="DUF4464"/>
    <property type="match status" value="1"/>
</dbReference>
<accession>A0A232FGH2</accession>
<evidence type="ECO:0000256" key="5">
    <source>
        <dbReference type="ARBA" id="ARBA00022490"/>
    </source>
</evidence>
<proteinExistence type="predicted"/>
<keyword evidence="5" id="KW-0963">Cytoplasm</keyword>
<name>A0A232FGH2_9HYME</name>
<gene>
    <name evidence="7" type="ORF">TSAR_007755</name>
</gene>
<reference evidence="7 8" key="1">
    <citation type="journal article" date="2017" name="Curr. Biol.">
        <title>The Evolution of Venom by Co-option of Single-Copy Genes.</title>
        <authorList>
            <person name="Martinson E.O."/>
            <person name="Mrinalini"/>
            <person name="Kelkar Y.D."/>
            <person name="Chang C.H."/>
            <person name="Werren J.H."/>
        </authorList>
    </citation>
    <scope>NUCLEOTIDE SEQUENCE [LARGE SCALE GENOMIC DNA]</scope>
    <source>
        <strain evidence="7 8">Alberta</strain>
        <tissue evidence="7">Whole body</tissue>
    </source>
</reference>
<comment type="subcellular location">
    <subcellularLocation>
        <location evidence="3">Cytoplasm</location>
    </subcellularLocation>
    <subcellularLocation>
        <location evidence="2">Nucleus</location>
    </subcellularLocation>
</comment>
<protein>
    <recommendedName>
        <fullName evidence="4">Cilia- and flagella-associated protein 299</fullName>
    </recommendedName>
</protein>
<dbReference type="Proteomes" id="UP000215335">
    <property type="component" value="Unassembled WGS sequence"/>
</dbReference>
<dbReference type="GO" id="GO:0005737">
    <property type="term" value="C:cytoplasm"/>
    <property type="evidence" value="ECO:0007669"/>
    <property type="project" value="UniProtKB-SubCell"/>
</dbReference>
<dbReference type="GO" id="GO:0005634">
    <property type="term" value="C:nucleus"/>
    <property type="evidence" value="ECO:0007669"/>
    <property type="project" value="UniProtKB-SubCell"/>
</dbReference>
<evidence type="ECO:0000313" key="8">
    <source>
        <dbReference type="Proteomes" id="UP000215335"/>
    </source>
</evidence>
<dbReference type="PANTHER" id="PTHR33588">
    <property type="entry name" value="CILIA- AND FLAGELLA-ASSOCIATED PROTEIN 299"/>
    <property type="match status" value="1"/>
</dbReference>
<keyword evidence="8" id="KW-1185">Reference proteome</keyword>
<dbReference type="STRING" id="543379.A0A232FGH2"/>
<dbReference type="PANTHER" id="PTHR33588:SF1">
    <property type="entry name" value="CILIA- AND FLAGELLA-ASSOCIATED PROTEIN 299"/>
    <property type="match status" value="1"/>
</dbReference>
<evidence type="ECO:0000256" key="2">
    <source>
        <dbReference type="ARBA" id="ARBA00004123"/>
    </source>
</evidence>
<evidence type="ECO:0000256" key="4">
    <source>
        <dbReference type="ARBA" id="ARBA00021436"/>
    </source>
</evidence>
<organism evidence="7 8">
    <name type="scientific">Trichomalopsis sarcophagae</name>
    <dbReference type="NCBI Taxonomy" id="543379"/>
    <lineage>
        <taxon>Eukaryota</taxon>
        <taxon>Metazoa</taxon>
        <taxon>Ecdysozoa</taxon>
        <taxon>Arthropoda</taxon>
        <taxon>Hexapoda</taxon>
        <taxon>Insecta</taxon>
        <taxon>Pterygota</taxon>
        <taxon>Neoptera</taxon>
        <taxon>Endopterygota</taxon>
        <taxon>Hymenoptera</taxon>
        <taxon>Apocrita</taxon>
        <taxon>Proctotrupomorpha</taxon>
        <taxon>Chalcidoidea</taxon>
        <taxon>Pteromalidae</taxon>
        <taxon>Pteromalinae</taxon>
        <taxon>Trichomalopsis</taxon>
    </lineage>
</organism>
<evidence type="ECO:0000256" key="1">
    <source>
        <dbReference type="ARBA" id="ARBA00003056"/>
    </source>
</evidence>
<dbReference type="InterPro" id="IPR027887">
    <property type="entry name" value="DUF4464"/>
</dbReference>
<evidence type="ECO:0000313" key="7">
    <source>
        <dbReference type="EMBL" id="OXU29529.1"/>
    </source>
</evidence>
<dbReference type="OrthoDB" id="2136125at2759"/>
<evidence type="ECO:0000256" key="3">
    <source>
        <dbReference type="ARBA" id="ARBA00004496"/>
    </source>
</evidence>
<comment type="caution">
    <text evidence="7">The sequence shown here is derived from an EMBL/GenBank/DDBJ whole genome shotgun (WGS) entry which is preliminary data.</text>
</comment>
<dbReference type="AlphaFoldDB" id="A0A232FGH2"/>
<sequence length="310" mass="35932">MMKNERSSADLNLTGADVLVEKRGDDVLGGSFPEAVASDYQKVLSTVELDLLDLRLTRHESCFLDIVLIKLLNDSESAIKISSVNMIHKNTQILSDQELLNFRDYKDYLESFITPRDLFHLRSKSIARQIIELGYHTEGTLDRETFEDRVKTIKRYLYLKENPYALCSESIELNDIFLQELGLREKANRCGKTYTIIFMQHFGKSQSQISAYIDYCHRLRAEDWLPYFQGNKKLLPRKDDLSYYDWKAGKSILNESQNFKPIVDGKNGLVFQNTHDLKFVDPNSAFLARTTIYSELYGPIVLYDHNVEIQ</sequence>
<comment type="function">
    <text evidence="1">May be involved in spermatogenesis.</text>
</comment>
<keyword evidence="6" id="KW-0539">Nucleus</keyword>
<dbReference type="EMBL" id="NNAY01000281">
    <property type="protein sequence ID" value="OXU29529.1"/>
    <property type="molecule type" value="Genomic_DNA"/>
</dbReference>